<evidence type="ECO:0000313" key="8">
    <source>
        <dbReference type="Proteomes" id="UP000198417"/>
    </source>
</evidence>
<organism evidence="7 8">
    <name type="scientific">Puniceibacterium sediminis</name>
    <dbReference type="NCBI Taxonomy" id="1608407"/>
    <lineage>
        <taxon>Bacteria</taxon>
        <taxon>Pseudomonadati</taxon>
        <taxon>Pseudomonadota</taxon>
        <taxon>Alphaproteobacteria</taxon>
        <taxon>Rhodobacterales</taxon>
        <taxon>Paracoccaceae</taxon>
        <taxon>Puniceibacterium</taxon>
    </lineage>
</organism>
<feature type="domain" description="OmpA-like" evidence="6">
    <location>
        <begin position="111"/>
        <end position="228"/>
    </location>
</feature>
<dbReference type="OrthoDB" id="9782229at2"/>
<dbReference type="PROSITE" id="PS51257">
    <property type="entry name" value="PROKAR_LIPOPROTEIN"/>
    <property type="match status" value="1"/>
</dbReference>
<reference evidence="7 8" key="1">
    <citation type="submission" date="2017-06" db="EMBL/GenBank/DDBJ databases">
        <authorList>
            <person name="Kim H.J."/>
            <person name="Triplett B.A."/>
        </authorList>
    </citation>
    <scope>NUCLEOTIDE SEQUENCE [LARGE SCALE GENOMIC DNA]</scope>
    <source>
        <strain evidence="7 8">DSM 29052</strain>
    </source>
</reference>
<evidence type="ECO:0000256" key="4">
    <source>
        <dbReference type="PROSITE-ProRule" id="PRU00473"/>
    </source>
</evidence>
<feature type="chain" id="PRO_5012918288" evidence="5">
    <location>
        <begin position="23"/>
        <end position="228"/>
    </location>
</feature>
<dbReference type="RefSeq" id="WP_089269539.1">
    <property type="nucleotide sequence ID" value="NZ_FZNN01000003.1"/>
</dbReference>
<keyword evidence="5" id="KW-0732">Signal</keyword>
<evidence type="ECO:0000256" key="1">
    <source>
        <dbReference type="ARBA" id="ARBA00004442"/>
    </source>
</evidence>
<evidence type="ECO:0000313" key="7">
    <source>
        <dbReference type="EMBL" id="SNR38480.1"/>
    </source>
</evidence>
<dbReference type="PANTHER" id="PTHR30329">
    <property type="entry name" value="STATOR ELEMENT OF FLAGELLAR MOTOR COMPLEX"/>
    <property type="match status" value="1"/>
</dbReference>
<feature type="signal peptide" evidence="5">
    <location>
        <begin position="1"/>
        <end position="22"/>
    </location>
</feature>
<dbReference type="InterPro" id="IPR006664">
    <property type="entry name" value="OMP_bac"/>
</dbReference>
<keyword evidence="3" id="KW-0998">Cell outer membrane</keyword>
<keyword evidence="8" id="KW-1185">Reference proteome</keyword>
<protein>
    <submittedName>
        <fullName evidence="7">Outer membrane protein OmpA</fullName>
    </submittedName>
</protein>
<accession>A0A238VVZ8</accession>
<gene>
    <name evidence="7" type="ORF">SAMN06265370_103234</name>
</gene>
<keyword evidence="2 4" id="KW-0472">Membrane</keyword>
<comment type="subcellular location">
    <subcellularLocation>
        <location evidence="1">Cell outer membrane</location>
    </subcellularLocation>
</comment>
<proteinExistence type="predicted"/>
<dbReference type="Gene3D" id="3.30.1330.60">
    <property type="entry name" value="OmpA-like domain"/>
    <property type="match status" value="1"/>
</dbReference>
<evidence type="ECO:0000256" key="5">
    <source>
        <dbReference type="SAM" id="SignalP"/>
    </source>
</evidence>
<evidence type="ECO:0000256" key="3">
    <source>
        <dbReference type="ARBA" id="ARBA00023237"/>
    </source>
</evidence>
<dbReference type="PROSITE" id="PS51123">
    <property type="entry name" value="OMPA_2"/>
    <property type="match status" value="1"/>
</dbReference>
<dbReference type="PRINTS" id="PR01021">
    <property type="entry name" value="OMPADOMAIN"/>
</dbReference>
<dbReference type="Pfam" id="PF13441">
    <property type="entry name" value="Gly-zipper_YMGG"/>
    <property type="match status" value="1"/>
</dbReference>
<evidence type="ECO:0000259" key="6">
    <source>
        <dbReference type="PROSITE" id="PS51123"/>
    </source>
</evidence>
<name>A0A238VVZ8_9RHOB</name>
<dbReference type="InterPro" id="IPR036737">
    <property type="entry name" value="OmpA-like_sf"/>
</dbReference>
<sequence>MIRAKFSLMTATAALMALTACTSPGVYNNGAYNDGVDPNAKAKTGAAIGAGVGALAGMIAGNDPKERRNNAIAGAIVGAAGGAIVGNQLDKQEADLRAQMGNNNVTIQNTGDRLIVTLPQDILFATDSASVRPDLQRDLRTVAQNLNAYPNTTVQVIGHTDNTGEAAYNASLSQRRAQSVAGILVAEGVSSSRLRSIGRGEDAPIASNLTPEGRQQNRRVEIVILPNA</sequence>
<evidence type="ECO:0000256" key="2">
    <source>
        <dbReference type="ARBA" id="ARBA00023136"/>
    </source>
</evidence>
<dbReference type="EMBL" id="FZNN01000003">
    <property type="protein sequence ID" value="SNR38480.1"/>
    <property type="molecule type" value="Genomic_DNA"/>
</dbReference>
<dbReference type="InterPro" id="IPR050330">
    <property type="entry name" value="Bact_OuterMem_StrucFunc"/>
</dbReference>
<dbReference type="InterPro" id="IPR006665">
    <property type="entry name" value="OmpA-like"/>
</dbReference>
<dbReference type="Pfam" id="PF00691">
    <property type="entry name" value="OmpA"/>
    <property type="match status" value="1"/>
</dbReference>
<dbReference type="GO" id="GO:0009279">
    <property type="term" value="C:cell outer membrane"/>
    <property type="evidence" value="ECO:0007669"/>
    <property type="project" value="UniProtKB-SubCell"/>
</dbReference>
<dbReference type="AlphaFoldDB" id="A0A238VVZ8"/>
<dbReference type="PANTHER" id="PTHR30329:SF21">
    <property type="entry name" value="LIPOPROTEIN YIAD-RELATED"/>
    <property type="match status" value="1"/>
</dbReference>
<dbReference type="SUPFAM" id="SSF103088">
    <property type="entry name" value="OmpA-like"/>
    <property type="match status" value="1"/>
</dbReference>
<dbReference type="CDD" id="cd07185">
    <property type="entry name" value="OmpA_C-like"/>
    <property type="match status" value="1"/>
</dbReference>
<dbReference type="InterPro" id="IPR027367">
    <property type="entry name" value="Gly-zipper_YMGG"/>
</dbReference>
<dbReference type="Proteomes" id="UP000198417">
    <property type="component" value="Unassembled WGS sequence"/>
</dbReference>